<reference evidence="2" key="2">
    <citation type="submission" date="2019-12" db="EMBL/GenBank/DDBJ databases">
        <title>SpeciesPrimer: A bioinformatics pipeline dedicated to the design of qPCR primers for the quantification of bacterial species.</title>
        <authorList>
            <person name="Dreier M."/>
            <person name="Berthoud H."/>
            <person name="Shani N."/>
            <person name="Wechsler D."/>
            <person name="Junier P."/>
        </authorList>
    </citation>
    <scope>NUCLEOTIDE SEQUENCE</scope>
    <source>
        <strain evidence="2">FAM13073</strain>
    </source>
</reference>
<keyword evidence="4" id="KW-1185">Reference proteome</keyword>
<evidence type="ECO:0000313" key="2">
    <source>
        <dbReference type="EMBL" id="KAF0415013.1"/>
    </source>
</evidence>
<dbReference type="EMBL" id="JADOFV010000001">
    <property type="protein sequence ID" value="MBF7126529.1"/>
    <property type="molecule type" value="Genomic_DNA"/>
</dbReference>
<reference evidence="3" key="4">
    <citation type="submission" date="2020-11" db="EMBL/GenBank/DDBJ databases">
        <title>Antibiotic susceptibility profiles of Pediococcus pentosaceus from various origins and their implications for the safety assessment of strains with food-technology applications.</title>
        <authorList>
            <person name="Shani N."/>
            <person name="Oberhaensli S."/>
            <person name="Arias E."/>
        </authorList>
    </citation>
    <scope>NUCLEOTIDE SEQUENCE</scope>
    <source>
        <strain evidence="3">FAM 19164</strain>
    </source>
</reference>
<evidence type="ECO:0000313" key="5">
    <source>
        <dbReference type="Proteomes" id="UP000743107"/>
    </source>
</evidence>
<accession>A0A6L5A3Z4</accession>
<name>A0A6L5A3Z4_PEDPE</name>
<gene>
    <name evidence="2" type="ORF">GBO79_01450</name>
    <name evidence="3" type="ORF">ITQ97_01585</name>
</gene>
<feature type="transmembrane region" description="Helical" evidence="1">
    <location>
        <begin position="118"/>
        <end position="140"/>
    </location>
</feature>
<reference evidence="4" key="3">
    <citation type="submission" date="2020-03" db="EMBL/GenBank/DDBJ databases">
        <title>SpeciesPrimer: A bioinformatics pipeline dedicated to the design of qPCR primers for the quantification of bacterial species.</title>
        <authorList>
            <person name="Dreier M."/>
            <person name="Berthoud H."/>
            <person name="Shani N."/>
            <person name="Wechsler D."/>
            <person name="Junier P."/>
        </authorList>
    </citation>
    <scope>NUCLEOTIDE SEQUENCE [LARGE SCALE GENOMIC DNA]</scope>
    <source>
        <strain evidence="4">FAM13073</strain>
    </source>
</reference>
<keyword evidence="1" id="KW-0472">Membrane</keyword>
<evidence type="ECO:0000313" key="4">
    <source>
        <dbReference type="Proteomes" id="UP000472573"/>
    </source>
</evidence>
<protein>
    <submittedName>
        <fullName evidence="3">Uncharacterized protein</fullName>
    </submittedName>
</protein>
<dbReference type="EMBL" id="WENB01000001">
    <property type="protein sequence ID" value="KAF0415013.1"/>
    <property type="molecule type" value="Genomic_DNA"/>
</dbReference>
<organism evidence="3 5">
    <name type="scientific">Pediococcus pentosaceus</name>
    <dbReference type="NCBI Taxonomy" id="1255"/>
    <lineage>
        <taxon>Bacteria</taxon>
        <taxon>Bacillati</taxon>
        <taxon>Bacillota</taxon>
        <taxon>Bacilli</taxon>
        <taxon>Lactobacillales</taxon>
        <taxon>Lactobacillaceae</taxon>
        <taxon>Pediococcus</taxon>
    </lineage>
</organism>
<dbReference type="Proteomes" id="UP000472573">
    <property type="component" value="Unassembled WGS sequence"/>
</dbReference>
<feature type="transmembrane region" description="Helical" evidence="1">
    <location>
        <begin position="12"/>
        <end position="31"/>
    </location>
</feature>
<reference evidence="2 4" key="1">
    <citation type="submission" date="2019-10" db="EMBL/GenBank/DDBJ databases">
        <authorList>
            <person name="Irmler S."/>
            <person name="Berthoud H."/>
            <person name="Roetschi A."/>
            <person name="Arias E."/>
            <person name="Shani N."/>
            <person name="Wuethrich D."/>
            <person name="Bruggmann R."/>
        </authorList>
    </citation>
    <scope>NUCLEOTIDE SEQUENCE [LARGE SCALE GENOMIC DNA]</scope>
    <source>
        <strain evidence="2 4">FAM13073</strain>
    </source>
</reference>
<keyword evidence="1" id="KW-1133">Transmembrane helix</keyword>
<dbReference type="Proteomes" id="UP000743107">
    <property type="component" value="Unassembled WGS sequence"/>
</dbReference>
<proteinExistence type="predicted"/>
<dbReference type="RefSeq" id="WP_060744029.1">
    <property type="nucleotide sequence ID" value="NZ_JABJXG010000012.1"/>
</dbReference>
<evidence type="ECO:0000313" key="3">
    <source>
        <dbReference type="EMBL" id="MBF7126529.1"/>
    </source>
</evidence>
<feature type="transmembrane region" description="Helical" evidence="1">
    <location>
        <begin position="84"/>
        <end position="106"/>
    </location>
</feature>
<comment type="caution">
    <text evidence="3">The sequence shown here is derived from an EMBL/GenBank/DDBJ whole genome shotgun (WGS) entry which is preliminary data.</text>
</comment>
<feature type="transmembrane region" description="Helical" evidence="1">
    <location>
        <begin position="51"/>
        <end position="72"/>
    </location>
</feature>
<sequence length="170" mass="19688">MMLEKINWILLKLHWLVLIGLFFLYKCMPVIGEFIKLVSRSGDSFNSITSIFAGVYFSIIILLLSLPSGTIVKSFSKKAFKDIVFIAVRGFLTSVTYVILSFFYTIYGNNAVLEFFDFVTLVIFITTLLQVSIYYSLMLINDINTSFDKLRDTKLEDDIHFIKSWVQRQD</sequence>
<dbReference type="AlphaFoldDB" id="A0A6L5A3Z4"/>
<keyword evidence="1" id="KW-0812">Transmembrane</keyword>
<evidence type="ECO:0000256" key="1">
    <source>
        <dbReference type="SAM" id="Phobius"/>
    </source>
</evidence>